<gene>
    <name evidence="4" type="ORF">OBE_01457</name>
</gene>
<dbReference type="PANTHER" id="PTHR43622">
    <property type="entry name" value="3-DEHYDROQUINATE SYNTHASE"/>
    <property type="match status" value="1"/>
</dbReference>
<name>K1UAG0_9ZZZZ</name>
<dbReference type="AlphaFoldDB" id="K1UAG0"/>
<evidence type="ECO:0000256" key="1">
    <source>
        <dbReference type="ARBA" id="ARBA00023027"/>
    </source>
</evidence>
<dbReference type="GO" id="GO:0003856">
    <property type="term" value="F:3-dehydroquinate synthase activity"/>
    <property type="evidence" value="ECO:0007669"/>
    <property type="project" value="UniProtKB-EC"/>
</dbReference>
<organism evidence="4">
    <name type="scientific">human gut metagenome</name>
    <dbReference type="NCBI Taxonomy" id="408170"/>
    <lineage>
        <taxon>unclassified sequences</taxon>
        <taxon>metagenomes</taxon>
        <taxon>organismal metagenomes</taxon>
    </lineage>
</organism>
<accession>K1UAG0</accession>
<feature type="non-terminal residue" evidence="4">
    <location>
        <position position="90"/>
    </location>
</feature>
<dbReference type="EC" id="4.2.3.4" evidence="4"/>
<dbReference type="InterPro" id="IPR056179">
    <property type="entry name" value="DHQS_C"/>
</dbReference>
<evidence type="ECO:0000259" key="3">
    <source>
        <dbReference type="Pfam" id="PF24621"/>
    </source>
</evidence>
<dbReference type="PANTHER" id="PTHR43622:SF7">
    <property type="entry name" value="3-DEHYDROQUINATE SYNTHASE, CHLOROPLASTIC"/>
    <property type="match status" value="1"/>
</dbReference>
<dbReference type="InterPro" id="IPR050071">
    <property type="entry name" value="Dehydroquinate_synthase"/>
</dbReference>
<sequence>MKPVVKIKRDVVNRDEKEAGERMLLNFGHTLGHAIEKIYNYTGITHGMAVAVGMVMMTKASEKHGFTEPGTAYKIEEVCATYGLPTTDDA</sequence>
<evidence type="ECO:0000313" key="4">
    <source>
        <dbReference type="EMBL" id="EKC75240.1"/>
    </source>
</evidence>
<dbReference type="SUPFAM" id="SSF56796">
    <property type="entry name" value="Dehydroquinate synthase-like"/>
    <property type="match status" value="1"/>
</dbReference>
<keyword evidence="2 4" id="KW-0456">Lyase</keyword>
<feature type="domain" description="3-dehydroquinate synthase C-terminal" evidence="3">
    <location>
        <begin position="5"/>
        <end position="87"/>
    </location>
</feature>
<dbReference type="EMBL" id="AJWZ01000968">
    <property type="protein sequence ID" value="EKC75240.1"/>
    <property type="molecule type" value="Genomic_DNA"/>
</dbReference>
<proteinExistence type="predicted"/>
<dbReference type="Gene3D" id="1.20.1090.10">
    <property type="entry name" value="Dehydroquinate synthase-like - alpha domain"/>
    <property type="match status" value="1"/>
</dbReference>
<protein>
    <submittedName>
        <fullName evidence="4">3-dehydroquinate synthase</fullName>
        <ecNumber evidence="4">4.2.3.4</ecNumber>
    </submittedName>
</protein>
<keyword evidence="1" id="KW-0520">NAD</keyword>
<dbReference type="GO" id="GO:0009073">
    <property type="term" value="P:aromatic amino acid family biosynthetic process"/>
    <property type="evidence" value="ECO:0007669"/>
    <property type="project" value="TreeGrafter"/>
</dbReference>
<comment type="caution">
    <text evidence="4">The sequence shown here is derived from an EMBL/GenBank/DDBJ whole genome shotgun (WGS) entry which is preliminary data.</text>
</comment>
<reference evidence="4" key="1">
    <citation type="journal article" date="2013" name="Environ. Microbiol.">
        <title>Microbiota from the distal guts of lean and obese adolescents exhibit partial functional redundancy besides clear differences in community structure.</title>
        <authorList>
            <person name="Ferrer M."/>
            <person name="Ruiz A."/>
            <person name="Lanza F."/>
            <person name="Haange S.B."/>
            <person name="Oberbach A."/>
            <person name="Till H."/>
            <person name="Bargiela R."/>
            <person name="Campoy C."/>
            <person name="Segura M.T."/>
            <person name="Richter M."/>
            <person name="von Bergen M."/>
            <person name="Seifert J."/>
            <person name="Suarez A."/>
        </authorList>
    </citation>
    <scope>NUCLEOTIDE SEQUENCE</scope>
</reference>
<dbReference type="Pfam" id="PF24621">
    <property type="entry name" value="DHQS_C"/>
    <property type="match status" value="1"/>
</dbReference>
<evidence type="ECO:0000256" key="2">
    <source>
        <dbReference type="ARBA" id="ARBA00023239"/>
    </source>
</evidence>